<dbReference type="Pfam" id="PF13384">
    <property type="entry name" value="HTH_23"/>
    <property type="match status" value="1"/>
</dbReference>
<dbReference type="SUPFAM" id="SSF56219">
    <property type="entry name" value="DNase I-like"/>
    <property type="match status" value="1"/>
</dbReference>
<dbReference type="OrthoDB" id="8906575at2759"/>
<organism evidence="2 3">
    <name type="scientific">Mytilus edulis</name>
    <name type="common">Blue mussel</name>
    <dbReference type="NCBI Taxonomy" id="6550"/>
    <lineage>
        <taxon>Eukaryota</taxon>
        <taxon>Metazoa</taxon>
        <taxon>Spiralia</taxon>
        <taxon>Lophotrochozoa</taxon>
        <taxon>Mollusca</taxon>
        <taxon>Bivalvia</taxon>
        <taxon>Autobranchia</taxon>
        <taxon>Pteriomorphia</taxon>
        <taxon>Mytilida</taxon>
        <taxon>Mytiloidea</taxon>
        <taxon>Mytilidae</taxon>
        <taxon>Mytilinae</taxon>
        <taxon>Mytilus</taxon>
    </lineage>
</organism>
<dbReference type="GO" id="GO:0005615">
    <property type="term" value="C:extracellular space"/>
    <property type="evidence" value="ECO:0007669"/>
    <property type="project" value="TreeGrafter"/>
</dbReference>
<sequence>MARRKLSIAERWQVVGMANTGLSCRRIAVHFGVNHTVIIRLVQRYRQTGSVEDRPRAGRPRKTTPREDRNLSRQARLKPFSSADQLRRLWPIGGRVKYSNQEGVITSLQHELADEKLKHEQSLQSYAAGEKYSYSSSYKGGASNMLCLPDNPELSNKTASTNSQIFGTEFEENYLVAGALNEDVSCALCRSTNTSSTVMFPGRKTCYPGWKEEYNGVLASSAYSHNPSPYICVDTHPAYVYGGQRNNDEHLLYVSNLKCGSIQCPPYTDNVQINNFDGSDLLPPDYAIDIENKRINQDKVLNTHGKNLLDLCLSSGLRIVNGRLLGDSLGYYTYMSKNGFSTVDYALVSESLLSSVQYFKTNDFTYLSDHAKIDLFLKCSINENAEFKLDNNKWKSINTYKWTEQSKNLVINALSTDYIREEIISLEILDINKTQDGVDEAVEKLTDILQNISEMAYCIKLNDMKITVIALKKKSMRFLFFFFKVLKVL</sequence>
<dbReference type="PROSITE" id="PS51257">
    <property type="entry name" value="PROKAR_LIPOPROTEIN"/>
    <property type="match status" value="1"/>
</dbReference>
<dbReference type="Gene3D" id="3.60.10.10">
    <property type="entry name" value="Endonuclease/exonuclease/phosphatase"/>
    <property type="match status" value="1"/>
</dbReference>
<dbReference type="PANTHER" id="PTHR24024">
    <property type="entry name" value="PULMONARY SURFACTANT-ASSOCIATED PROTEIN A"/>
    <property type="match status" value="1"/>
</dbReference>
<dbReference type="Gene3D" id="1.10.10.10">
    <property type="entry name" value="Winged helix-like DNA-binding domain superfamily/Winged helix DNA-binding domain"/>
    <property type="match status" value="1"/>
</dbReference>
<accession>A0A8S3UFH8</accession>
<dbReference type="InterPro" id="IPR036691">
    <property type="entry name" value="Endo/exonu/phosph_ase_sf"/>
</dbReference>
<reference evidence="2" key="1">
    <citation type="submission" date="2021-03" db="EMBL/GenBank/DDBJ databases">
        <authorList>
            <person name="Bekaert M."/>
        </authorList>
    </citation>
    <scope>NUCLEOTIDE SEQUENCE</scope>
</reference>
<dbReference type="PANTHER" id="PTHR24024:SF18">
    <property type="entry name" value="SHORT-CHAIN COLLAGEN C4-LIKE"/>
    <property type="match status" value="1"/>
</dbReference>
<evidence type="ECO:0000313" key="3">
    <source>
        <dbReference type="Proteomes" id="UP000683360"/>
    </source>
</evidence>
<dbReference type="AlphaFoldDB" id="A0A8S3UFH8"/>
<dbReference type="InterPro" id="IPR009057">
    <property type="entry name" value="Homeodomain-like_sf"/>
</dbReference>
<dbReference type="InterPro" id="IPR051077">
    <property type="entry name" value="Ca-dependent_lectin"/>
</dbReference>
<dbReference type="EMBL" id="CAJPWZ010002579">
    <property type="protein sequence ID" value="CAG2241027.1"/>
    <property type="molecule type" value="Genomic_DNA"/>
</dbReference>
<name>A0A8S3UFH8_MYTED</name>
<evidence type="ECO:0000313" key="2">
    <source>
        <dbReference type="EMBL" id="CAG2241027.1"/>
    </source>
</evidence>
<protein>
    <recommendedName>
        <fullName evidence="4">Paired domain-containing protein</fullName>
    </recommendedName>
</protein>
<gene>
    <name evidence="2" type="ORF">MEDL_53332</name>
</gene>
<keyword evidence="3" id="KW-1185">Reference proteome</keyword>
<dbReference type="InterPro" id="IPR036388">
    <property type="entry name" value="WH-like_DNA-bd_sf"/>
</dbReference>
<evidence type="ECO:0000256" key="1">
    <source>
        <dbReference type="SAM" id="MobiDB-lite"/>
    </source>
</evidence>
<dbReference type="Proteomes" id="UP000683360">
    <property type="component" value="Unassembled WGS sequence"/>
</dbReference>
<proteinExistence type="predicted"/>
<comment type="caution">
    <text evidence="2">The sequence shown here is derived from an EMBL/GenBank/DDBJ whole genome shotgun (WGS) entry which is preliminary data.</text>
</comment>
<feature type="region of interest" description="Disordered" evidence="1">
    <location>
        <begin position="49"/>
        <end position="77"/>
    </location>
</feature>
<dbReference type="SUPFAM" id="SSF46689">
    <property type="entry name" value="Homeodomain-like"/>
    <property type="match status" value="1"/>
</dbReference>
<evidence type="ECO:0008006" key="4">
    <source>
        <dbReference type="Google" id="ProtNLM"/>
    </source>
</evidence>